<dbReference type="Proteomes" id="UP000824890">
    <property type="component" value="Unassembled WGS sequence"/>
</dbReference>
<accession>A0ABQ8BMH1</accession>
<evidence type="ECO:0000256" key="2">
    <source>
        <dbReference type="ARBA" id="ARBA00022670"/>
    </source>
</evidence>
<evidence type="ECO:0000256" key="4">
    <source>
        <dbReference type="SAM" id="MobiDB-lite"/>
    </source>
</evidence>
<dbReference type="Pfam" id="PF09331">
    <property type="entry name" value="DUF1985"/>
    <property type="match status" value="1"/>
</dbReference>
<comment type="caution">
    <text evidence="7">The sequence shown here is derived from an EMBL/GenBank/DDBJ whole genome shotgun (WGS) entry which is preliminary data.</text>
</comment>
<dbReference type="Pfam" id="PF02902">
    <property type="entry name" value="Peptidase_C48"/>
    <property type="match status" value="1"/>
</dbReference>
<gene>
    <name evidence="7" type="ORF">HID58_037839</name>
</gene>
<protein>
    <recommendedName>
        <fullName evidence="9">Ubiquitin-like protease family profile domain-containing protein</fullName>
    </recommendedName>
</protein>
<evidence type="ECO:0000259" key="6">
    <source>
        <dbReference type="Pfam" id="PF09331"/>
    </source>
</evidence>
<sequence length="887" mass="99099">MVSARLVDCPDIPEETEMQPNPDMMFAAGEKPVGVRVLSYQSSSALKRIFNALDEGELDIIRRSSFGKLIEIADKPVFSGRFARYMLSRQLKTKKKHEAWFRFAGKPVRFSLLEFAIVTGLPCGQFPPKSKMKLKETITEQRYWPSLFGKVDTVTVSSVIKMLYRKTVKDTEIRIKYACLALLESVLLPTSLKMKISRDHVEAIKDLDAFFAYPWGRVAFDMLMGSIKERDEIALSQNTIAIKGFVLALQLVMVEAVPALTDVVQDTCSSSESDSEDVDGHGRDIFCKKQTLNPAHARNVDKRIDVLVNSVLVEDPTGPINAGNLVYSDEEHDARVESMLVRISRSHCFNNSDFPSGLKKSDVDRMREVVKSTTKPKRAKKFQSNAQDSETSYIVQVVLEKIKSEVASMERNIKVATSGVEAIEQKVGVYVETLLERFKEEMLTFVTEKVSTLWKEHIGSLSGAGTIPTSPTKEVSVPATHSSPDADVNAMTIQNVLRDISQYSTPPRSNRMSEAGNLTPSNKAHAGSGYVCVTPVLQSCAQSANSENRSRQNSFHQRLEALIPVEVPILPTNQVHHQEPIADINVGDNNEEGQSSWRSKRQKTVPSGLVCDYQCDPHLLARLRESQKCIFVIQDISEQTRKYAKLVTKLQGKFVFNILGLAVSAKELLLIVDRPRTYSAKVFDILIRVLRSVMTPLLPPQGSRSAAFLDTKFVPSIMRTFPKCLKSKNKEGYLFPKGLTRIFPSKEALMLHPTRYYFPLNVANKHWVGICFDAGCGSIIILDCNLALHKDAALEKIIKPVVQMLSYLARYACQPLGAEPVIQCYDVARPKSVAQSKVHVDSGLMALLMMAYHALYGLDACKTITRELLEEEGKSAAILAYEFKEKL</sequence>
<keyword evidence="3" id="KW-0378">Hydrolase</keyword>
<dbReference type="PANTHER" id="PTHR48449">
    <property type="entry name" value="DUF1985 DOMAIN-CONTAINING PROTEIN"/>
    <property type="match status" value="1"/>
</dbReference>
<feature type="domain" description="Ubiquitin-like protease family profile" evidence="5">
    <location>
        <begin position="682"/>
        <end position="860"/>
    </location>
</feature>
<evidence type="ECO:0000313" key="8">
    <source>
        <dbReference type="Proteomes" id="UP000824890"/>
    </source>
</evidence>
<feature type="compositionally biased region" description="Polar residues" evidence="4">
    <location>
        <begin position="467"/>
        <end position="483"/>
    </location>
</feature>
<keyword evidence="2" id="KW-0645">Protease</keyword>
<feature type="region of interest" description="Disordered" evidence="4">
    <location>
        <begin position="465"/>
        <end position="486"/>
    </location>
</feature>
<dbReference type="EMBL" id="JAGKQM010000010">
    <property type="protein sequence ID" value="KAH0906012.1"/>
    <property type="molecule type" value="Genomic_DNA"/>
</dbReference>
<reference evidence="7 8" key="1">
    <citation type="submission" date="2021-05" db="EMBL/GenBank/DDBJ databases">
        <title>Genome Assembly of Synthetic Allotetraploid Brassica napus Reveals Homoeologous Exchanges between Subgenomes.</title>
        <authorList>
            <person name="Davis J.T."/>
        </authorList>
    </citation>
    <scope>NUCLEOTIDE SEQUENCE [LARGE SCALE GENOMIC DNA]</scope>
    <source>
        <strain evidence="8">cv. Da-Ae</strain>
        <tissue evidence="7">Seedling</tissue>
    </source>
</reference>
<keyword evidence="8" id="KW-1185">Reference proteome</keyword>
<evidence type="ECO:0000313" key="7">
    <source>
        <dbReference type="EMBL" id="KAH0906012.1"/>
    </source>
</evidence>
<dbReference type="SUPFAM" id="SSF54001">
    <property type="entry name" value="Cysteine proteinases"/>
    <property type="match status" value="1"/>
</dbReference>
<dbReference type="InterPro" id="IPR003653">
    <property type="entry name" value="Peptidase_C48_C"/>
</dbReference>
<evidence type="ECO:0000256" key="1">
    <source>
        <dbReference type="ARBA" id="ARBA00005234"/>
    </source>
</evidence>
<dbReference type="InterPro" id="IPR038765">
    <property type="entry name" value="Papain-like_cys_pep_sf"/>
</dbReference>
<comment type="similarity">
    <text evidence="1">Belongs to the peptidase C48 family.</text>
</comment>
<evidence type="ECO:0008006" key="9">
    <source>
        <dbReference type="Google" id="ProtNLM"/>
    </source>
</evidence>
<evidence type="ECO:0000259" key="5">
    <source>
        <dbReference type="Pfam" id="PF02902"/>
    </source>
</evidence>
<dbReference type="Gene3D" id="3.40.395.10">
    <property type="entry name" value="Adenoviral Proteinase, Chain A"/>
    <property type="match status" value="1"/>
</dbReference>
<evidence type="ECO:0000256" key="3">
    <source>
        <dbReference type="ARBA" id="ARBA00022801"/>
    </source>
</evidence>
<proteinExistence type="inferred from homology"/>
<dbReference type="InterPro" id="IPR015410">
    <property type="entry name" value="DUF1985"/>
</dbReference>
<name>A0ABQ8BMH1_BRANA</name>
<dbReference type="PANTHER" id="PTHR48449:SF2">
    <property type="entry name" value="UBIQUITIN-LIKE PROTEASE FAMILY PROFILE DOMAIN-CONTAINING PROTEIN"/>
    <property type="match status" value="1"/>
</dbReference>
<organism evidence="7 8">
    <name type="scientific">Brassica napus</name>
    <name type="common">Rape</name>
    <dbReference type="NCBI Taxonomy" id="3708"/>
    <lineage>
        <taxon>Eukaryota</taxon>
        <taxon>Viridiplantae</taxon>
        <taxon>Streptophyta</taxon>
        <taxon>Embryophyta</taxon>
        <taxon>Tracheophyta</taxon>
        <taxon>Spermatophyta</taxon>
        <taxon>Magnoliopsida</taxon>
        <taxon>eudicotyledons</taxon>
        <taxon>Gunneridae</taxon>
        <taxon>Pentapetalae</taxon>
        <taxon>rosids</taxon>
        <taxon>malvids</taxon>
        <taxon>Brassicales</taxon>
        <taxon>Brassicaceae</taxon>
        <taxon>Brassiceae</taxon>
        <taxon>Brassica</taxon>
    </lineage>
</organism>
<feature type="domain" description="DUF1985" evidence="6">
    <location>
        <begin position="87"/>
        <end position="226"/>
    </location>
</feature>